<evidence type="ECO:0008006" key="4">
    <source>
        <dbReference type="Google" id="ProtNLM"/>
    </source>
</evidence>
<reference evidence="2 3" key="1">
    <citation type="submission" date="2017-04" db="EMBL/GenBank/DDBJ databases">
        <authorList>
            <person name="Afonso C.L."/>
            <person name="Miller P.J."/>
            <person name="Scott M.A."/>
            <person name="Spackman E."/>
            <person name="Goraichik I."/>
            <person name="Dimitrov K.M."/>
            <person name="Suarez D.L."/>
            <person name="Swayne D.E."/>
        </authorList>
    </citation>
    <scope>NUCLEOTIDE SEQUENCE [LARGE SCALE GENOMIC DNA]</scope>
    <source>
        <strain evidence="2 3">USBA 355</strain>
    </source>
</reference>
<proteinExistence type="predicted"/>
<feature type="chain" id="PRO_5012328368" description="DUF4136 domain-containing protein" evidence="1">
    <location>
        <begin position="22"/>
        <end position="201"/>
    </location>
</feature>
<dbReference type="PROSITE" id="PS51257">
    <property type="entry name" value="PROKAR_LIPOPROTEIN"/>
    <property type="match status" value="1"/>
</dbReference>
<evidence type="ECO:0000256" key="1">
    <source>
        <dbReference type="SAM" id="SignalP"/>
    </source>
</evidence>
<keyword evidence="1" id="KW-0732">Signal</keyword>
<dbReference type="RefSeq" id="WP_085122964.1">
    <property type="nucleotide sequence ID" value="NZ_FWZX01000008.1"/>
</dbReference>
<protein>
    <recommendedName>
        <fullName evidence="4">DUF4136 domain-containing protein</fullName>
    </recommendedName>
</protein>
<feature type="signal peptide" evidence="1">
    <location>
        <begin position="1"/>
        <end position="21"/>
    </location>
</feature>
<keyword evidence="3" id="KW-1185">Reference proteome</keyword>
<dbReference type="Proteomes" id="UP000192917">
    <property type="component" value="Unassembled WGS sequence"/>
</dbReference>
<name>A0A1Y6BY78_9PROT</name>
<gene>
    <name evidence="2" type="ORF">SAMN05428998_10873</name>
</gene>
<dbReference type="STRING" id="560819.SAMN05428998_10873"/>
<sequence>MKPLSRLSVLALATLSVLGLAGCSSGPVSGPAYVYDAYDLSVLNGPAANGGMAAYLSGEPFPGQEAALKRVVDRVLTDHRFGARFPVTTDPSPALKKAAYKVVLVFDPPVKWDEYAVCKNGELPKSMGRQGEGITVLAIFCEGFRRMTSTQGYVPAATSPDDPRFVALMKQITLDLFPPIRPTGDRNSNIELSALSGAGAF</sequence>
<evidence type="ECO:0000313" key="3">
    <source>
        <dbReference type="Proteomes" id="UP000192917"/>
    </source>
</evidence>
<evidence type="ECO:0000313" key="2">
    <source>
        <dbReference type="EMBL" id="SMF24261.1"/>
    </source>
</evidence>
<dbReference type="EMBL" id="FWZX01000008">
    <property type="protein sequence ID" value="SMF24261.1"/>
    <property type="molecule type" value="Genomic_DNA"/>
</dbReference>
<accession>A0A1Y6BY78</accession>
<dbReference type="AlphaFoldDB" id="A0A1Y6BY78"/>
<organism evidence="2 3">
    <name type="scientific">Tistlia consotensis USBA 355</name>
    <dbReference type="NCBI Taxonomy" id="560819"/>
    <lineage>
        <taxon>Bacteria</taxon>
        <taxon>Pseudomonadati</taxon>
        <taxon>Pseudomonadota</taxon>
        <taxon>Alphaproteobacteria</taxon>
        <taxon>Rhodospirillales</taxon>
        <taxon>Rhodovibrionaceae</taxon>
        <taxon>Tistlia</taxon>
    </lineage>
</organism>